<evidence type="ECO:0000259" key="9">
    <source>
        <dbReference type="Pfam" id="PF02714"/>
    </source>
</evidence>
<comment type="caution">
    <text evidence="13">The sequence shown here is derived from an EMBL/GenBank/DDBJ whole genome shotgun (WGS) entry which is preliminary data.</text>
</comment>
<dbReference type="InterPro" id="IPR027815">
    <property type="entry name" value="CSC1/OSCA1-like_cyt"/>
</dbReference>
<organism evidence="13 14">
    <name type="scientific">Hapsidospora chrysogenum (strain ATCC 11550 / CBS 779.69 / DSM 880 / IAM 14645 / JCM 23072 / IMI 49137)</name>
    <name type="common">Acremonium chrysogenum</name>
    <dbReference type="NCBI Taxonomy" id="857340"/>
    <lineage>
        <taxon>Eukaryota</taxon>
        <taxon>Fungi</taxon>
        <taxon>Dikarya</taxon>
        <taxon>Ascomycota</taxon>
        <taxon>Pezizomycotina</taxon>
        <taxon>Sordariomycetes</taxon>
        <taxon>Hypocreomycetidae</taxon>
        <taxon>Hypocreales</taxon>
        <taxon>Bionectriaceae</taxon>
        <taxon>Hapsidospora</taxon>
    </lineage>
</organism>
<evidence type="ECO:0000259" key="11">
    <source>
        <dbReference type="Pfam" id="PF13967"/>
    </source>
</evidence>
<feature type="compositionally biased region" description="Polar residues" evidence="7">
    <location>
        <begin position="350"/>
        <end position="360"/>
    </location>
</feature>
<evidence type="ECO:0000256" key="6">
    <source>
        <dbReference type="ARBA" id="ARBA00023136"/>
    </source>
</evidence>
<feature type="region of interest" description="Disordered" evidence="7">
    <location>
        <begin position="892"/>
        <end position="966"/>
    </location>
</feature>
<feature type="transmembrane region" description="Helical" evidence="8">
    <location>
        <begin position="196"/>
        <end position="215"/>
    </location>
</feature>
<dbReference type="InterPro" id="IPR022257">
    <property type="entry name" value="PHM7_ext"/>
</dbReference>
<keyword evidence="6 8" id="KW-0472">Membrane</keyword>
<gene>
    <name evidence="13" type="ORF">ACRE_061840</name>
</gene>
<evidence type="ECO:0000256" key="1">
    <source>
        <dbReference type="ARBA" id="ARBA00004141"/>
    </source>
</evidence>
<feature type="transmembrane region" description="Helical" evidence="8">
    <location>
        <begin position="821"/>
        <end position="842"/>
    </location>
</feature>
<feature type="transmembrane region" description="Helical" evidence="8">
    <location>
        <begin position="766"/>
        <end position="799"/>
    </location>
</feature>
<keyword evidence="3" id="KW-0813">Transport</keyword>
<comment type="subcellular location">
    <subcellularLocation>
        <location evidence="1">Membrane</location>
        <topology evidence="1">Multi-pass membrane protein</topology>
    </subcellularLocation>
</comment>
<accession>A0A086T158</accession>
<dbReference type="HOGENOM" id="CLU_002458_2_1_1"/>
<reference evidence="14" key="1">
    <citation type="journal article" date="2014" name="Genome Announc.">
        <title>Genome sequence and annotation of Acremonium chrysogenum, producer of the beta-lactam antibiotic cephalosporin C.</title>
        <authorList>
            <person name="Terfehr D."/>
            <person name="Dahlmann T.A."/>
            <person name="Specht T."/>
            <person name="Zadra I."/>
            <person name="Kuernsteiner H."/>
            <person name="Kueck U."/>
        </authorList>
    </citation>
    <scope>NUCLEOTIDE SEQUENCE [LARGE SCALE GENOMIC DNA]</scope>
    <source>
        <strain evidence="14">ATCC 11550 / CBS 779.69 / DSM 880 / IAM 14645 / JCM 23072 / IMI 49137</strain>
    </source>
</reference>
<name>A0A086T158_HAPC1</name>
<dbReference type="Pfam" id="PF02714">
    <property type="entry name" value="RSN1_7TM"/>
    <property type="match status" value="1"/>
</dbReference>
<feature type="transmembrane region" description="Helical" evidence="8">
    <location>
        <begin position="58"/>
        <end position="76"/>
    </location>
</feature>
<dbReference type="InterPro" id="IPR003864">
    <property type="entry name" value="CSC1/OSCA1-like_7TM"/>
</dbReference>
<feature type="transmembrane region" description="Helical" evidence="8">
    <location>
        <begin position="156"/>
        <end position="176"/>
    </location>
</feature>
<feature type="compositionally biased region" description="Acidic residues" evidence="7">
    <location>
        <begin position="926"/>
        <end position="948"/>
    </location>
</feature>
<evidence type="ECO:0000259" key="10">
    <source>
        <dbReference type="Pfam" id="PF12621"/>
    </source>
</evidence>
<keyword evidence="5 8" id="KW-1133">Transmembrane helix</keyword>
<evidence type="ECO:0000256" key="8">
    <source>
        <dbReference type="SAM" id="Phobius"/>
    </source>
</evidence>
<dbReference type="Pfam" id="PF13967">
    <property type="entry name" value="RSN1_TM"/>
    <property type="match status" value="1"/>
</dbReference>
<dbReference type="EMBL" id="JPKY01000078">
    <property type="protein sequence ID" value="KFH43090.1"/>
    <property type="molecule type" value="Genomic_DNA"/>
</dbReference>
<feature type="region of interest" description="Disordered" evidence="7">
    <location>
        <begin position="20"/>
        <end position="43"/>
    </location>
</feature>
<dbReference type="Pfam" id="PF14703">
    <property type="entry name" value="PHM7_cyt"/>
    <property type="match status" value="1"/>
</dbReference>
<dbReference type="Proteomes" id="UP000029964">
    <property type="component" value="Unassembled WGS sequence"/>
</dbReference>
<sequence length="1111" mass="124295">MASSPPLAARSFQDFIDRITNQEDDPRLGSSRNDTEGGGTLSAANGNQSASLSKLGSTFIPIAIYMAVCLIIFFIARRRCHRVYAPRTIPALRAPDKNSEAAEWADKSGRAPTPALPDGWFNWILPFFRIPDTFILNHGSLDGFFFLRFLKVMRNICFVGCLVTWPILFPLHLTGGNGQTELESLTMGNVANHNRLYANVIVAWLVFGDIPPLLLHRRIQAQLANAMLARSALIGFVLFTVSRESIYYVNMRQAYLSSPYYSQRLSSRTVLFTSVPRRYLDEARIRKLYGDSVKRVWLPRTSKHLVNLVKEREQTALRLEKAEIELIKRANKVRRQRLQSGELPEKSATGDWTDSGSQLSKAEEGNGGVASEAPINTEKNPANSTPREADGGSPAVGESAASPALEIAGVQDGEEEKVNGENGREVDTRSASSEDSTYKHPYGLKENINDVRGSVAAQYIPAEARPYHRPIGNYGRRIDTIRWTRRRLLELNRDIAQIRKRLRSPHCKTSNTLSAAFVEFDSQEAAQAAHQVLAHHQPLHMAPRLLGVRPDEVVWDVLKMRWWERIIRRFAMLGLIVAGIIFWSIPSCIVGLISSVSEIANIFPFLSWVTKLPKPILGFLSGFVPALALSLFMALVPHLMRRCARFAGVPSLSMVELFTQTAYFAFQVVQVFLITTLTSAASGVVFKILADPMIAKDVLAENLPKASNFYISYILIQCLANAGTTILQPFDLLRHGILGYIAQMPRTRYRLWRTMRPPRWGRDYPVFANMGVIALAYAVIAPLVMIFAAIGMWVTYIVWRYNLIFVIDADLDSKGLFYPRALTHLTVGLYLAELCLIGLFFINGATGPAVLMVLLFGVTALVHFSVVQAIFPLLHNLPQTLKIEEEIQEEERRAAEAARRSEAAEQDRRNDNGGAASSYFDADQTFGDEDDDLGPLSDDDEDNDDDYENTPQPIGTRALEGASTVRETVRSTVGSWVKGIAKDAAKEQASSLGIKIGTERGTDGSGPNFITRWLNPHKYEDFIAIRKHLMTLPDEPPRYDGDRRMTYLPPELWAPKPILWIPEDDARVSRQEVAHTRRSTPIFDKGARLDESGRIVVNVEEAPFFEPRLIL</sequence>
<dbReference type="Pfam" id="PF12621">
    <property type="entry name" value="PHM7_ext"/>
    <property type="match status" value="1"/>
</dbReference>
<evidence type="ECO:0000256" key="7">
    <source>
        <dbReference type="SAM" id="MobiDB-lite"/>
    </source>
</evidence>
<feature type="domain" description="CSC1/OSCA1-like N-terminal transmembrane" evidence="11">
    <location>
        <begin position="55"/>
        <end position="208"/>
    </location>
</feature>
<comment type="similarity">
    <text evidence="2">Belongs to the CSC1 (TC 1.A.17) family.</text>
</comment>
<evidence type="ECO:0000256" key="4">
    <source>
        <dbReference type="ARBA" id="ARBA00022692"/>
    </source>
</evidence>
<feature type="compositionally biased region" description="Basic and acidic residues" evidence="7">
    <location>
        <begin position="892"/>
        <end position="911"/>
    </location>
</feature>
<keyword evidence="4 8" id="KW-0812">Transmembrane</keyword>
<feature type="transmembrane region" description="Helical" evidence="8">
    <location>
        <begin position="616"/>
        <end position="640"/>
    </location>
</feature>
<feature type="domain" description="CSC1/OSCA1-like 7TM region" evidence="9">
    <location>
        <begin position="568"/>
        <end position="840"/>
    </location>
</feature>
<evidence type="ECO:0000256" key="3">
    <source>
        <dbReference type="ARBA" id="ARBA00022448"/>
    </source>
</evidence>
<dbReference type="InterPro" id="IPR032880">
    <property type="entry name" value="CSC1/OSCA1-like_N"/>
</dbReference>
<evidence type="ECO:0000313" key="13">
    <source>
        <dbReference type="EMBL" id="KFH43090.1"/>
    </source>
</evidence>
<feature type="compositionally biased region" description="Basic and acidic residues" evidence="7">
    <location>
        <begin position="416"/>
        <end position="428"/>
    </location>
</feature>
<feature type="transmembrane region" description="Helical" evidence="8">
    <location>
        <begin position="849"/>
        <end position="871"/>
    </location>
</feature>
<feature type="domain" description="10TM putative phosphate transporter extracellular tail" evidence="10">
    <location>
        <begin position="1013"/>
        <end position="1103"/>
    </location>
</feature>
<feature type="compositionally biased region" description="Polar residues" evidence="7">
    <location>
        <begin position="377"/>
        <end position="386"/>
    </location>
</feature>
<dbReference type="GO" id="GO:0005227">
    <property type="term" value="F:calcium-activated cation channel activity"/>
    <property type="evidence" value="ECO:0007669"/>
    <property type="project" value="InterPro"/>
</dbReference>
<feature type="domain" description="CSC1/OSCA1-like cytosolic" evidence="12">
    <location>
        <begin position="267"/>
        <end position="556"/>
    </location>
</feature>
<feature type="transmembrane region" description="Helical" evidence="8">
    <location>
        <begin position="570"/>
        <end position="596"/>
    </location>
</feature>
<feature type="region of interest" description="Disordered" evidence="7">
    <location>
        <begin position="335"/>
        <end position="444"/>
    </location>
</feature>
<dbReference type="AlphaFoldDB" id="A0A086T158"/>
<dbReference type="InterPro" id="IPR045122">
    <property type="entry name" value="Csc1-like"/>
</dbReference>
<dbReference type="PANTHER" id="PTHR13018:SF53">
    <property type="entry name" value="DUF221 DOMAIN PROTEIN"/>
    <property type="match status" value="1"/>
</dbReference>
<feature type="transmembrane region" description="Helical" evidence="8">
    <location>
        <begin position="661"/>
        <end position="689"/>
    </location>
</feature>
<dbReference type="GO" id="GO:0005886">
    <property type="term" value="C:plasma membrane"/>
    <property type="evidence" value="ECO:0007669"/>
    <property type="project" value="TreeGrafter"/>
</dbReference>
<dbReference type="OrthoDB" id="1076608at2759"/>
<protein>
    <submittedName>
        <fullName evidence="13">Uncharacterized protein</fullName>
    </submittedName>
</protein>
<dbReference type="PANTHER" id="PTHR13018">
    <property type="entry name" value="PROBABLE MEMBRANE PROTEIN DUF221-RELATED"/>
    <property type="match status" value="1"/>
</dbReference>
<proteinExistence type="inferred from homology"/>
<evidence type="ECO:0000256" key="2">
    <source>
        <dbReference type="ARBA" id="ARBA00007779"/>
    </source>
</evidence>
<keyword evidence="14" id="KW-1185">Reference proteome</keyword>
<evidence type="ECO:0000256" key="5">
    <source>
        <dbReference type="ARBA" id="ARBA00022989"/>
    </source>
</evidence>
<evidence type="ECO:0000313" key="14">
    <source>
        <dbReference type="Proteomes" id="UP000029964"/>
    </source>
</evidence>
<evidence type="ECO:0000259" key="12">
    <source>
        <dbReference type="Pfam" id="PF14703"/>
    </source>
</evidence>